<sequence length="122" mass="13687">MSLNCGLINTPNLNFFLSSSKPQVQQFKKDVSNSAIQDSIMNAHTRLNLLMKGSIAYSKAQVVTHQYQRISSSLYLLQMQVQAQQRKSNALTQIMIRSSHTMLTQDQKGLFKTCNGAECKGM</sequence>
<keyword evidence="2" id="KW-1185">Reference proteome</keyword>
<comment type="caution">
    <text evidence="1">The sequence shown here is derived from an EMBL/GenBank/DDBJ whole genome shotgun (WGS) entry which is preliminary data.</text>
</comment>
<gene>
    <name evidence="1" type="ORF">H5410_046112</name>
</gene>
<evidence type="ECO:0000313" key="2">
    <source>
        <dbReference type="Proteomes" id="UP000824120"/>
    </source>
</evidence>
<feature type="non-terminal residue" evidence="1">
    <location>
        <position position="1"/>
    </location>
</feature>
<reference evidence="1 2" key="1">
    <citation type="submission" date="2020-09" db="EMBL/GenBank/DDBJ databases">
        <title>De no assembly of potato wild relative species, Solanum commersonii.</title>
        <authorList>
            <person name="Cho K."/>
        </authorList>
    </citation>
    <scope>NUCLEOTIDE SEQUENCE [LARGE SCALE GENOMIC DNA]</scope>
    <source>
        <strain evidence="1">LZ3.2</strain>
        <tissue evidence="1">Leaf</tissue>
    </source>
</reference>
<dbReference type="EMBL" id="JACXVP010000009">
    <property type="protein sequence ID" value="KAG5585678.1"/>
    <property type="molecule type" value="Genomic_DNA"/>
</dbReference>
<accession>A0A9J5XEQ3</accession>
<name>A0A9J5XEQ3_SOLCO</name>
<evidence type="ECO:0000313" key="1">
    <source>
        <dbReference type="EMBL" id="KAG5585678.1"/>
    </source>
</evidence>
<proteinExistence type="predicted"/>
<dbReference type="AlphaFoldDB" id="A0A9J5XEQ3"/>
<organism evidence="1 2">
    <name type="scientific">Solanum commersonii</name>
    <name type="common">Commerson's wild potato</name>
    <name type="synonym">Commerson's nightshade</name>
    <dbReference type="NCBI Taxonomy" id="4109"/>
    <lineage>
        <taxon>Eukaryota</taxon>
        <taxon>Viridiplantae</taxon>
        <taxon>Streptophyta</taxon>
        <taxon>Embryophyta</taxon>
        <taxon>Tracheophyta</taxon>
        <taxon>Spermatophyta</taxon>
        <taxon>Magnoliopsida</taxon>
        <taxon>eudicotyledons</taxon>
        <taxon>Gunneridae</taxon>
        <taxon>Pentapetalae</taxon>
        <taxon>asterids</taxon>
        <taxon>lamiids</taxon>
        <taxon>Solanales</taxon>
        <taxon>Solanaceae</taxon>
        <taxon>Solanoideae</taxon>
        <taxon>Solaneae</taxon>
        <taxon>Solanum</taxon>
    </lineage>
</organism>
<protein>
    <submittedName>
        <fullName evidence="1">Uncharacterized protein</fullName>
    </submittedName>
</protein>
<dbReference type="Proteomes" id="UP000824120">
    <property type="component" value="Chromosome 9"/>
</dbReference>